<dbReference type="PROSITE" id="PS51294">
    <property type="entry name" value="HTH_MYB"/>
    <property type="match status" value="2"/>
</dbReference>
<keyword evidence="6" id="KW-1185">Reference proteome</keyword>
<evidence type="ECO:0000256" key="1">
    <source>
        <dbReference type="ARBA" id="ARBA00022737"/>
    </source>
</evidence>
<gene>
    <name evidence="5" type="ORF">IMG5_131620</name>
</gene>
<dbReference type="InterPro" id="IPR050560">
    <property type="entry name" value="MYB_TF"/>
</dbReference>
<feature type="domain" description="HTH myb-type" evidence="4">
    <location>
        <begin position="58"/>
        <end position="95"/>
    </location>
</feature>
<dbReference type="GO" id="GO:0005634">
    <property type="term" value="C:nucleus"/>
    <property type="evidence" value="ECO:0007669"/>
    <property type="project" value="TreeGrafter"/>
</dbReference>
<name>G0QWF2_ICHMU</name>
<dbReference type="InParanoid" id="G0QWF2"/>
<dbReference type="GO" id="GO:0000978">
    <property type="term" value="F:RNA polymerase II cis-regulatory region sequence-specific DNA binding"/>
    <property type="evidence" value="ECO:0007669"/>
    <property type="project" value="TreeGrafter"/>
</dbReference>
<dbReference type="FunFam" id="1.10.10.60:FF:000010">
    <property type="entry name" value="Transcriptional activator Myb isoform A"/>
    <property type="match status" value="1"/>
</dbReference>
<dbReference type="PANTHER" id="PTHR45614">
    <property type="entry name" value="MYB PROTEIN-RELATED"/>
    <property type="match status" value="1"/>
</dbReference>
<proteinExistence type="predicted"/>
<dbReference type="Gene3D" id="1.10.10.60">
    <property type="entry name" value="Homeodomain-like"/>
    <property type="match status" value="2"/>
</dbReference>
<dbReference type="AlphaFoldDB" id="G0QWF2"/>
<dbReference type="OrthoDB" id="2143914at2759"/>
<protein>
    <submittedName>
        <fullName evidence="5">Myb-like DNA-binding domain protein</fullName>
    </submittedName>
</protein>
<organism evidence="5 6">
    <name type="scientific">Ichthyophthirius multifiliis</name>
    <name type="common">White spot disease agent</name>
    <name type="synonym">Ich</name>
    <dbReference type="NCBI Taxonomy" id="5932"/>
    <lineage>
        <taxon>Eukaryota</taxon>
        <taxon>Sar</taxon>
        <taxon>Alveolata</taxon>
        <taxon>Ciliophora</taxon>
        <taxon>Intramacronucleata</taxon>
        <taxon>Oligohymenophorea</taxon>
        <taxon>Hymenostomatida</taxon>
        <taxon>Ophryoglenina</taxon>
        <taxon>Ichthyophthirius</taxon>
    </lineage>
</organism>
<evidence type="ECO:0000259" key="3">
    <source>
        <dbReference type="PROSITE" id="PS50090"/>
    </source>
</evidence>
<evidence type="ECO:0000256" key="2">
    <source>
        <dbReference type="ARBA" id="ARBA00023125"/>
    </source>
</evidence>
<accession>G0QWF2</accession>
<dbReference type="EMBL" id="GL983991">
    <property type="protein sequence ID" value="EGR30453.1"/>
    <property type="molecule type" value="Genomic_DNA"/>
</dbReference>
<feature type="domain" description="HTH myb-type" evidence="4">
    <location>
        <begin position="2"/>
        <end position="57"/>
    </location>
</feature>
<sequence>MKKDKGKGPWTADEDELLKQWINQHGSQKWSLCAETIKGRSGKQCRERWFNNLNPDVKRGSWSPEEDDTIFKGYLQNGSSWSVIAKQLQGRTENSKTVQLNHYFKKENMQEKNNKKNILKIISYTDY</sequence>
<reference evidence="5 6" key="1">
    <citation type="submission" date="2011-07" db="EMBL/GenBank/DDBJ databases">
        <authorList>
            <person name="Coyne R."/>
            <person name="Brami D."/>
            <person name="Johnson J."/>
            <person name="Hostetler J."/>
            <person name="Hannick L."/>
            <person name="Clark T."/>
            <person name="Cassidy-Hanley D."/>
            <person name="Inman J."/>
        </authorList>
    </citation>
    <scope>NUCLEOTIDE SEQUENCE [LARGE SCALE GENOMIC DNA]</scope>
    <source>
        <strain evidence="5 6">G5</strain>
    </source>
</reference>
<dbReference type="OMA" id="WHATLRC"/>
<dbReference type="RefSeq" id="XP_004032040.1">
    <property type="nucleotide sequence ID" value="XM_004031992.1"/>
</dbReference>
<feature type="domain" description="Myb-like" evidence="3">
    <location>
        <begin position="2"/>
        <end position="53"/>
    </location>
</feature>
<dbReference type="PROSITE" id="PS50090">
    <property type="entry name" value="MYB_LIKE"/>
    <property type="match status" value="2"/>
</dbReference>
<dbReference type="InterPro" id="IPR009057">
    <property type="entry name" value="Homeodomain-like_sf"/>
</dbReference>
<evidence type="ECO:0000259" key="4">
    <source>
        <dbReference type="PROSITE" id="PS51294"/>
    </source>
</evidence>
<keyword evidence="2 5" id="KW-0238">DNA-binding</keyword>
<evidence type="ECO:0000313" key="6">
    <source>
        <dbReference type="Proteomes" id="UP000008983"/>
    </source>
</evidence>
<dbReference type="Proteomes" id="UP000008983">
    <property type="component" value="Unassembled WGS sequence"/>
</dbReference>
<keyword evidence="1" id="KW-0677">Repeat</keyword>
<dbReference type="GeneID" id="14906564"/>
<dbReference type="GO" id="GO:0000981">
    <property type="term" value="F:DNA-binding transcription factor activity, RNA polymerase II-specific"/>
    <property type="evidence" value="ECO:0007669"/>
    <property type="project" value="TreeGrafter"/>
</dbReference>
<dbReference type="PANTHER" id="PTHR45614:SF232">
    <property type="entry name" value="TRANSCRIPTION FACTOR MYB3R-2"/>
    <property type="match status" value="1"/>
</dbReference>
<evidence type="ECO:0000313" key="5">
    <source>
        <dbReference type="EMBL" id="EGR30453.1"/>
    </source>
</evidence>
<feature type="domain" description="Myb-like" evidence="3">
    <location>
        <begin position="54"/>
        <end position="104"/>
    </location>
</feature>
<dbReference type="InterPro" id="IPR017930">
    <property type="entry name" value="Myb_dom"/>
</dbReference>
<dbReference type="STRING" id="857967.G0QWF2"/>
<dbReference type="SMART" id="SM00717">
    <property type="entry name" value="SANT"/>
    <property type="match status" value="2"/>
</dbReference>
<dbReference type="InterPro" id="IPR001005">
    <property type="entry name" value="SANT/Myb"/>
</dbReference>
<dbReference type="SUPFAM" id="SSF46689">
    <property type="entry name" value="Homeodomain-like"/>
    <property type="match status" value="1"/>
</dbReference>
<dbReference type="CDD" id="cd00167">
    <property type="entry name" value="SANT"/>
    <property type="match status" value="2"/>
</dbReference>
<dbReference type="eggNOG" id="KOG0048">
    <property type="taxonomic scope" value="Eukaryota"/>
</dbReference>
<dbReference type="Pfam" id="PF13921">
    <property type="entry name" value="Myb_DNA-bind_6"/>
    <property type="match status" value="1"/>
</dbReference>